<name>A0A8R7U536_TRIUA</name>
<evidence type="ECO:0000313" key="1">
    <source>
        <dbReference type="EnsemblPlants" id="TuG1812G0400000745.01.T01.cds304040"/>
    </source>
</evidence>
<evidence type="ECO:0000313" key="2">
    <source>
        <dbReference type="Proteomes" id="UP000015106"/>
    </source>
</evidence>
<accession>A0A8R7U536</accession>
<protein>
    <submittedName>
        <fullName evidence="1">Uncharacterized protein</fullName>
    </submittedName>
</protein>
<dbReference type="AlphaFoldDB" id="A0A8R7U536"/>
<reference evidence="1" key="2">
    <citation type="submission" date="2018-03" db="EMBL/GenBank/DDBJ databases">
        <title>The Triticum urartu genome reveals the dynamic nature of wheat genome evolution.</title>
        <authorList>
            <person name="Ling H."/>
            <person name="Ma B."/>
            <person name="Shi X."/>
            <person name="Liu H."/>
            <person name="Dong L."/>
            <person name="Sun H."/>
            <person name="Cao Y."/>
            <person name="Gao Q."/>
            <person name="Zheng S."/>
            <person name="Li Y."/>
            <person name="Yu Y."/>
            <person name="Du H."/>
            <person name="Qi M."/>
            <person name="Li Y."/>
            <person name="Yu H."/>
            <person name="Cui Y."/>
            <person name="Wang N."/>
            <person name="Chen C."/>
            <person name="Wu H."/>
            <person name="Zhao Y."/>
            <person name="Zhang J."/>
            <person name="Li Y."/>
            <person name="Zhou W."/>
            <person name="Zhang B."/>
            <person name="Hu W."/>
            <person name="Eijk M."/>
            <person name="Tang J."/>
            <person name="Witsenboer H."/>
            <person name="Zhao S."/>
            <person name="Li Z."/>
            <person name="Zhang A."/>
            <person name="Wang D."/>
            <person name="Liang C."/>
        </authorList>
    </citation>
    <scope>NUCLEOTIDE SEQUENCE [LARGE SCALE GENOMIC DNA]</scope>
    <source>
        <strain evidence="1">cv. G1812</strain>
    </source>
</reference>
<dbReference type="EnsemblPlants" id="TuG1812G0400000745.01.T01">
    <property type="protein sequence ID" value="TuG1812G0400000745.01.T01.cds304040"/>
    <property type="gene ID" value="TuG1812G0400000745.01"/>
</dbReference>
<reference evidence="1" key="3">
    <citation type="submission" date="2022-06" db="UniProtKB">
        <authorList>
            <consortium name="EnsemblPlants"/>
        </authorList>
    </citation>
    <scope>IDENTIFICATION</scope>
</reference>
<proteinExistence type="predicted"/>
<dbReference type="Gramene" id="TuG1812G0400000745.01.T01">
    <property type="protein sequence ID" value="TuG1812G0400000745.01.T01.cds304040"/>
    <property type="gene ID" value="TuG1812G0400000745.01"/>
</dbReference>
<keyword evidence="2" id="KW-1185">Reference proteome</keyword>
<dbReference type="Proteomes" id="UP000015106">
    <property type="component" value="Chromosome 4"/>
</dbReference>
<organism evidence="1 2">
    <name type="scientific">Triticum urartu</name>
    <name type="common">Red wild einkorn</name>
    <name type="synonym">Crithodium urartu</name>
    <dbReference type="NCBI Taxonomy" id="4572"/>
    <lineage>
        <taxon>Eukaryota</taxon>
        <taxon>Viridiplantae</taxon>
        <taxon>Streptophyta</taxon>
        <taxon>Embryophyta</taxon>
        <taxon>Tracheophyta</taxon>
        <taxon>Spermatophyta</taxon>
        <taxon>Magnoliopsida</taxon>
        <taxon>Liliopsida</taxon>
        <taxon>Poales</taxon>
        <taxon>Poaceae</taxon>
        <taxon>BOP clade</taxon>
        <taxon>Pooideae</taxon>
        <taxon>Triticodae</taxon>
        <taxon>Triticeae</taxon>
        <taxon>Triticinae</taxon>
        <taxon>Triticum</taxon>
    </lineage>
</organism>
<sequence length="79" mass="8851">MHLSSRSWQGFCLSAREQIQEYAIEIEMDVFGLATCCLKVCSCLSMAIFMTSMSHCRTSSSICVICFSSWSPRLVLEGL</sequence>
<reference evidence="2" key="1">
    <citation type="journal article" date="2013" name="Nature">
        <title>Draft genome of the wheat A-genome progenitor Triticum urartu.</title>
        <authorList>
            <person name="Ling H.Q."/>
            <person name="Zhao S."/>
            <person name="Liu D."/>
            <person name="Wang J."/>
            <person name="Sun H."/>
            <person name="Zhang C."/>
            <person name="Fan H."/>
            <person name="Li D."/>
            <person name="Dong L."/>
            <person name="Tao Y."/>
            <person name="Gao C."/>
            <person name="Wu H."/>
            <person name="Li Y."/>
            <person name="Cui Y."/>
            <person name="Guo X."/>
            <person name="Zheng S."/>
            <person name="Wang B."/>
            <person name="Yu K."/>
            <person name="Liang Q."/>
            <person name="Yang W."/>
            <person name="Lou X."/>
            <person name="Chen J."/>
            <person name="Feng M."/>
            <person name="Jian J."/>
            <person name="Zhang X."/>
            <person name="Luo G."/>
            <person name="Jiang Y."/>
            <person name="Liu J."/>
            <person name="Wang Z."/>
            <person name="Sha Y."/>
            <person name="Zhang B."/>
            <person name="Wu H."/>
            <person name="Tang D."/>
            <person name="Shen Q."/>
            <person name="Xue P."/>
            <person name="Zou S."/>
            <person name="Wang X."/>
            <person name="Liu X."/>
            <person name="Wang F."/>
            <person name="Yang Y."/>
            <person name="An X."/>
            <person name="Dong Z."/>
            <person name="Zhang K."/>
            <person name="Zhang X."/>
            <person name="Luo M.C."/>
            <person name="Dvorak J."/>
            <person name="Tong Y."/>
            <person name="Wang J."/>
            <person name="Yang H."/>
            <person name="Li Z."/>
            <person name="Wang D."/>
            <person name="Zhang A."/>
            <person name="Wang J."/>
        </authorList>
    </citation>
    <scope>NUCLEOTIDE SEQUENCE</scope>
    <source>
        <strain evidence="2">cv. G1812</strain>
    </source>
</reference>